<protein>
    <submittedName>
        <fullName evidence="6">Methyltransferase</fullName>
    </submittedName>
</protein>
<dbReference type="CDD" id="cd02440">
    <property type="entry name" value="AdoMet_MTases"/>
    <property type="match status" value="1"/>
</dbReference>
<evidence type="ECO:0000259" key="4">
    <source>
        <dbReference type="Pfam" id="PF00891"/>
    </source>
</evidence>
<evidence type="ECO:0000256" key="2">
    <source>
        <dbReference type="ARBA" id="ARBA00022679"/>
    </source>
</evidence>
<evidence type="ECO:0000259" key="5">
    <source>
        <dbReference type="Pfam" id="PF08100"/>
    </source>
</evidence>
<keyword evidence="7" id="KW-1185">Reference proteome</keyword>
<name>A0ABW0EJZ6_9PSEU</name>
<dbReference type="Gene3D" id="3.40.50.150">
    <property type="entry name" value="Vaccinia Virus protein VP39"/>
    <property type="match status" value="1"/>
</dbReference>
<dbReference type="PROSITE" id="PS51683">
    <property type="entry name" value="SAM_OMT_II"/>
    <property type="match status" value="1"/>
</dbReference>
<dbReference type="InterPro" id="IPR001077">
    <property type="entry name" value="COMT_C"/>
</dbReference>
<dbReference type="PIRSF" id="PIRSF005739">
    <property type="entry name" value="O-mtase"/>
    <property type="match status" value="1"/>
</dbReference>
<dbReference type="Gene3D" id="1.10.10.10">
    <property type="entry name" value="Winged helix-like DNA-binding domain superfamily/Winged helix DNA-binding domain"/>
    <property type="match status" value="1"/>
</dbReference>
<dbReference type="GO" id="GO:0032259">
    <property type="term" value="P:methylation"/>
    <property type="evidence" value="ECO:0007669"/>
    <property type="project" value="UniProtKB-KW"/>
</dbReference>
<dbReference type="PANTHER" id="PTHR43712:SF2">
    <property type="entry name" value="O-METHYLTRANSFERASE CICE"/>
    <property type="match status" value="1"/>
</dbReference>
<accession>A0ABW0EJZ6</accession>
<dbReference type="GO" id="GO:0008168">
    <property type="term" value="F:methyltransferase activity"/>
    <property type="evidence" value="ECO:0007669"/>
    <property type="project" value="UniProtKB-KW"/>
</dbReference>
<keyword evidence="2" id="KW-0808">Transferase</keyword>
<organism evidence="6 7">
    <name type="scientific">Actinokineospora guangxiensis</name>
    <dbReference type="NCBI Taxonomy" id="1490288"/>
    <lineage>
        <taxon>Bacteria</taxon>
        <taxon>Bacillati</taxon>
        <taxon>Actinomycetota</taxon>
        <taxon>Actinomycetes</taxon>
        <taxon>Pseudonocardiales</taxon>
        <taxon>Pseudonocardiaceae</taxon>
        <taxon>Actinokineospora</taxon>
    </lineage>
</organism>
<sequence>MTEAKHKQHLFGLVFGHMATQVVATAVRLGVADAIGDDGRHGADLAAGIGTDPETTNQLCRALAALGVLSETKAGWFRLTETGALLRTDRPDSLAPFARVFADPAIQATWRELDSVVRTGQGSFGALFGKSFFEHVAADPQLSTHFPAALRQSAAQTAEALPAHYDFAPYGTVADLGGGDGTVLAAILAATPRLRGILIDAPPALAAAPATLAAAGVADRCAVIPGDITAEVPPGADLYLIRNVLHHAPDERAVAVLSAIRAAVSRGGRLLIVDPALPDTVDGSLPDTMYLSDLHMRMIGGGRGRTQAAFEDLCARGGFTVTGFRLLPAPMAFSLIEAVPDPGE</sequence>
<dbReference type="SUPFAM" id="SSF53335">
    <property type="entry name" value="S-adenosyl-L-methionine-dependent methyltransferases"/>
    <property type="match status" value="1"/>
</dbReference>
<dbReference type="Proteomes" id="UP001596157">
    <property type="component" value="Unassembled WGS sequence"/>
</dbReference>
<evidence type="ECO:0000256" key="3">
    <source>
        <dbReference type="ARBA" id="ARBA00022691"/>
    </source>
</evidence>
<gene>
    <name evidence="6" type="ORF">ACFPM7_06135</name>
</gene>
<dbReference type="Pfam" id="PF08100">
    <property type="entry name" value="Dimerisation"/>
    <property type="match status" value="1"/>
</dbReference>
<dbReference type="RefSeq" id="WP_378244728.1">
    <property type="nucleotide sequence ID" value="NZ_JBHSKF010000002.1"/>
</dbReference>
<evidence type="ECO:0000313" key="7">
    <source>
        <dbReference type="Proteomes" id="UP001596157"/>
    </source>
</evidence>
<feature type="domain" description="O-methyltransferase dimerisation" evidence="5">
    <location>
        <begin position="13"/>
        <end position="86"/>
    </location>
</feature>
<dbReference type="InterPro" id="IPR012967">
    <property type="entry name" value="COMT_dimerisation"/>
</dbReference>
<dbReference type="Pfam" id="PF00891">
    <property type="entry name" value="Methyltransf_2"/>
    <property type="match status" value="1"/>
</dbReference>
<evidence type="ECO:0000256" key="1">
    <source>
        <dbReference type="ARBA" id="ARBA00022603"/>
    </source>
</evidence>
<dbReference type="InterPro" id="IPR016461">
    <property type="entry name" value="COMT-like"/>
</dbReference>
<dbReference type="EMBL" id="JBHSKF010000002">
    <property type="protein sequence ID" value="MFC5286623.1"/>
    <property type="molecule type" value="Genomic_DNA"/>
</dbReference>
<proteinExistence type="predicted"/>
<dbReference type="Gene3D" id="1.10.287.1350">
    <property type="match status" value="1"/>
</dbReference>
<keyword evidence="3" id="KW-0949">S-adenosyl-L-methionine</keyword>
<keyword evidence="1 6" id="KW-0489">Methyltransferase</keyword>
<dbReference type="InterPro" id="IPR036388">
    <property type="entry name" value="WH-like_DNA-bd_sf"/>
</dbReference>
<evidence type="ECO:0000313" key="6">
    <source>
        <dbReference type="EMBL" id="MFC5286623.1"/>
    </source>
</evidence>
<reference evidence="7" key="1">
    <citation type="journal article" date="2019" name="Int. J. Syst. Evol. Microbiol.">
        <title>The Global Catalogue of Microorganisms (GCM) 10K type strain sequencing project: providing services to taxonomists for standard genome sequencing and annotation.</title>
        <authorList>
            <consortium name="The Broad Institute Genomics Platform"/>
            <consortium name="The Broad Institute Genome Sequencing Center for Infectious Disease"/>
            <person name="Wu L."/>
            <person name="Ma J."/>
        </authorList>
    </citation>
    <scope>NUCLEOTIDE SEQUENCE [LARGE SCALE GENOMIC DNA]</scope>
    <source>
        <strain evidence="7">CCUG 59778</strain>
    </source>
</reference>
<dbReference type="InterPro" id="IPR029063">
    <property type="entry name" value="SAM-dependent_MTases_sf"/>
</dbReference>
<dbReference type="InterPro" id="IPR036390">
    <property type="entry name" value="WH_DNA-bd_sf"/>
</dbReference>
<dbReference type="PANTHER" id="PTHR43712">
    <property type="entry name" value="PUTATIVE (AFU_ORTHOLOGUE AFUA_4G14580)-RELATED"/>
    <property type="match status" value="1"/>
</dbReference>
<dbReference type="SUPFAM" id="SSF46785">
    <property type="entry name" value="Winged helix' DNA-binding domain"/>
    <property type="match status" value="1"/>
</dbReference>
<feature type="domain" description="O-methyltransferase C-terminal" evidence="4">
    <location>
        <begin position="110"/>
        <end position="319"/>
    </location>
</feature>
<comment type="caution">
    <text evidence="6">The sequence shown here is derived from an EMBL/GenBank/DDBJ whole genome shotgun (WGS) entry which is preliminary data.</text>
</comment>